<reference evidence="2" key="1">
    <citation type="journal article" date="2014" name="Genome Announc.">
        <title>Complete sequencing and chromosome-scale genome assembly of the industrial progenitor strain P2niaD18 from the penicillin producer Penicillium chrysogenum.</title>
        <authorList>
            <person name="Specht T."/>
            <person name="Dahlmann T.A."/>
            <person name="Zadra I."/>
            <person name="Kurnsteiner H."/>
            <person name="Kuck U."/>
        </authorList>
    </citation>
    <scope>NUCLEOTIDE SEQUENCE [LARGE SCALE GENOMIC DNA]</scope>
    <source>
        <strain evidence="2">P2niaD18</strain>
    </source>
</reference>
<dbReference type="EMBL" id="CM002800">
    <property type="protein sequence ID" value="KZN85860.1"/>
    <property type="molecule type" value="Genomic_DNA"/>
</dbReference>
<protein>
    <submittedName>
        <fullName evidence="2">Uncharacterized protein</fullName>
    </submittedName>
</protein>
<sequence length="165" mass="18430">MSAPQIPSAGNNDYPDPGPNPGPKFGTSTSTVTSTGTDSTHKNSYGSYWRGYSINPPRHWAQSKKRICDCENHNQEEWPFDFAELIIAPCACKCPFCNDFNKALKTKHMASNLRRHITKTHIEGNPDFYGTLVVAPGGMNDKNDRFHPQDRGYGPGRIIQDTMKI</sequence>
<dbReference type="AlphaFoldDB" id="A0A162CSD6"/>
<evidence type="ECO:0000256" key="1">
    <source>
        <dbReference type="SAM" id="MobiDB-lite"/>
    </source>
</evidence>
<feature type="region of interest" description="Disordered" evidence="1">
    <location>
        <begin position="1"/>
        <end position="40"/>
    </location>
</feature>
<feature type="compositionally biased region" description="Low complexity" evidence="1">
    <location>
        <begin position="27"/>
        <end position="38"/>
    </location>
</feature>
<accession>A0A162CSD6</accession>
<evidence type="ECO:0000313" key="2">
    <source>
        <dbReference type="EMBL" id="KZN85860.1"/>
    </source>
</evidence>
<dbReference type="Proteomes" id="UP000076449">
    <property type="component" value="Chromosome III"/>
</dbReference>
<proteinExistence type="predicted"/>
<gene>
    <name evidence="2" type="ORF">EN45_100560</name>
</gene>
<organism evidence="2">
    <name type="scientific">Penicillium chrysogenum</name>
    <name type="common">Penicillium notatum</name>
    <dbReference type="NCBI Taxonomy" id="5076"/>
    <lineage>
        <taxon>Eukaryota</taxon>
        <taxon>Fungi</taxon>
        <taxon>Dikarya</taxon>
        <taxon>Ascomycota</taxon>
        <taxon>Pezizomycotina</taxon>
        <taxon>Eurotiomycetes</taxon>
        <taxon>Eurotiomycetidae</taxon>
        <taxon>Eurotiales</taxon>
        <taxon>Aspergillaceae</taxon>
        <taxon>Penicillium</taxon>
        <taxon>Penicillium chrysogenum species complex</taxon>
    </lineage>
</organism>
<name>A0A162CSD6_PENCH</name>